<evidence type="ECO:0000313" key="1">
    <source>
        <dbReference type="EMBL" id="CDM60097.1"/>
    </source>
</evidence>
<evidence type="ECO:0000313" key="2">
    <source>
        <dbReference type="Proteomes" id="UP000019443"/>
    </source>
</evidence>
<reference evidence="1" key="1">
    <citation type="submission" date="2013-11" db="EMBL/GenBank/DDBJ databases">
        <title>Draft genome sequence of the broad-host-range Rhizobium sp. LPU83 strain, a member of the low-genetic diversity Oregon-like Rhizobium sp. group.</title>
        <authorList>
            <person name="Wibberg D."/>
            <person name="Puehler A."/>
            <person name="Schlueter A."/>
        </authorList>
    </citation>
    <scope>NUCLEOTIDE SEQUENCE [LARGE SCALE GENOMIC DNA]</scope>
    <source>
        <strain evidence="1">LPU83</strain>
        <plasmid evidence="1">pLPU83b</plasmid>
    </source>
</reference>
<geneLocation type="plasmid" evidence="1">
    <name>pLPU83b</name>
</geneLocation>
<dbReference type="AlphaFoldDB" id="W6RFT3"/>
<dbReference type="SUPFAM" id="SSF52540">
    <property type="entry name" value="P-loop containing nucleoside triphosphate hydrolases"/>
    <property type="match status" value="1"/>
</dbReference>
<keyword evidence="2" id="KW-1185">Reference proteome</keyword>
<protein>
    <submittedName>
        <fullName evidence="1">Ti-type conjugative transfer relaxase TraA</fullName>
    </submittedName>
</protein>
<dbReference type="Gene3D" id="3.40.50.300">
    <property type="entry name" value="P-loop containing nucleotide triphosphate hydrolases"/>
    <property type="match status" value="1"/>
</dbReference>
<sequence>MRGTDGPRVVGLPMNDYQAIDHGFATTLHRNQGATVDRAYVLASGAIDRHLAYVAYVAMTRHRDGAQLYAAQDEFTDRHVGVLVEHGAAPHEHKAGKSRSYFVTLENAKDEPHATWGVNLERVIAEARPAIGDKIGLQHMGAEPVRLPDGTTTERHSWKVQEAGELAYSQLEQRLSRSG</sequence>
<organism evidence="1 2">
    <name type="scientific">Rhizobium favelukesii</name>
    <dbReference type="NCBI Taxonomy" id="348824"/>
    <lineage>
        <taxon>Bacteria</taxon>
        <taxon>Pseudomonadati</taxon>
        <taxon>Pseudomonadota</taxon>
        <taxon>Alphaproteobacteria</taxon>
        <taxon>Hyphomicrobiales</taxon>
        <taxon>Rhizobiaceae</taxon>
        <taxon>Rhizobium/Agrobacterium group</taxon>
        <taxon>Rhizobium</taxon>
    </lineage>
</organism>
<name>W6RFT3_9HYPH</name>
<comment type="caution">
    <text evidence="1">The sequence shown here is derived from an EMBL/GenBank/DDBJ whole genome shotgun (WGS) entry which is preliminary data.</text>
</comment>
<dbReference type="CDD" id="cd18809">
    <property type="entry name" value="SF1_C_RecD"/>
    <property type="match status" value="1"/>
</dbReference>
<dbReference type="InterPro" id="IPR027417">
    <property type="entry name" value="P-loop_NTPase"/>
</dbReference>
<dbReference type="EMBL" id="CBYB010000006">
    <property type="protein sequence ID" value="CDM60097.1"/>
    <property type="molecule type" value="Genomic_DNA"/>
</dbReference>
<accession>W6RFT3</accession>
<dbReference type="Proteomes" id="UP000019443">
    <property type="component" value="Unassembled WGS sequence"/>
</dbReference>
<keyword evidence="1" id="KW-0614">Plasmid</keyword>
<gene>
    <name evidence="1" type="ORF">LPU83_pLPU83b_0098</name>
</gene>
<proteinExistence type="predicted"/>